<gene>
    <name evidence="6" type="ORF">HN018_13200</name>
</gene>
<name>A0A6M8HRA0_9PROT</name>
<dbReference type="KEGG" id="lck:HN018_13200"/>
<protein>
    <submittedName>
        <fullName evidence="6">Site-specific integrase</fullName>
    </submittedName>
</protein>
<dbReference type="EMBL" id="CP053708">
    <property type="protein sequence ID" value="QKE90868.1"/>
    <property type="molecule type" value="Genomic_DNA"/>
</dbReference>
<dbReference type="InterPro" id="IPR050090">
    <property type="entry name" value="Tyrosine_recombinase_XerCD"/>
</dbReference>
<evidence type="ECO:0000259" key="5">
    <source>
        <dbReference type="PROSITE" id="PS51898"/>
    </source>
</evidence>
<keyword evidence="7" id="KW-1185">Reference proteome</keyword>
<dbReference type="Gene3D" id="1.10.443.10">
    <property type="entry name" value="Intergrase catalytic core"/>
    <property type="match status" value="1"/>
</dbReference>
<evidence type="ECO:0000256" key="3">
    <source>
        <dbReference type="ARBA" id="ARBA00023125"/>
    </source>
</evidence>
<dbReference type="SUPFAM" id="SSF56349">
    <property type="entry name" value="DNA breaking-rejoining enzymes"/>
    <property type="match status" value="1"/>
</dbReference>
<sequence length="516" mass="56875">MGGPENEIKRLIGHWFERQLEVAWKQFTAGTQVAALVADIDDPGEQRAQSRHLMSELADQRYDRLSESYHAKDYRDAYPAVREILSELDAPIAEDDRRFTLIAREVVLGEGELANAQVHWAEGQEDHTPAWTPDLPEALFPRPVPVVMPAAAVVAPSPVDAGPKASGVTLSQVFERYTSASHMTAGTKVDFGVSIRRFIEVHGDLDLHHIQKRHVIEFRDAMIRLPRNGGRGLTVPQLLAASDGKDVPRLAPTTINEKSLAALKATLNYALDSDLVRENVAARVAVKVKKNAGPSRLPYDPADLQTIFALPIFTVGDRPVAGGGEAAIWLPILALFTGARLDELGTLTVGDVRERDGVRFLFIKDGKTINARRKIPIHSEVIRLGFLDYVKTRGSRPDTYVFPSVRSDLDEATAPFSKWWGRYARKAIPDTRKVFHSFRHTAKLALRNAGVDKTLRDAIQGHDPGDVAERYGLDEDGEGYSLSVIAEAVEKISYPGLSIAISFPPLRKHANTASSS</sequence>
<dbReference type="GO" id="GO:0006310">
    <property type="term" value="P:DNA recombination"/>
    <property type="evidence" value="ECO:0007669"/>
    <property type="project" value="UniProtKB-KW"/>
</dbReference>
<dbReference type="InterPro" id="IPR011010">
    <property type="entry name" value="DNA_brk_join_enz"/>
</dbReference>
<dbReference type="PANTHER" id="PTHR30349">
    <property type="entry name" value="PHAGE INTEGRASE-RELATED"/>
    <property type="match status" value="1"/>
</dbReference>
<dbReference type="InterPro" id="IPR010998">
    <property type="entry name" value="Integrase_recombinase_N"/>
</dbReference>
<dbReference type="InterPro" id="IPR013762">
    <property type="entry name" value="Integrase-like_cat_sf"/>
</dbReference>
<dbReference type="GO" id="GO:0003677">
    <property type="term" value="F:DNA binding"/>
    <property type="evidence" value="ECO:0007669"/>
    <property type="project" value="UniProtKB-KW"/>
</dbReference>
<evidence type="ECO:0000256" key="4">
    <source>
        <dbReference type="ARBA" id="ARBA00023172"/>
    </source>
</evidence>
<proteinExistence type="inferred from homology"/>
<reference evidence="6 7" key="1">
    <citation type="journal article" date="2014" name="World J. Microbiol. Biotechnol.">
        <title>Biodiversity and physiological characteristics of Antarctic and Arctic lichens-associated bacteria.</title>
        <authorList>
            <person name="Lee Y.M."/>
            <person name="Kim E.H."/>
            <person name="Lee H.K."/>
            <person name="Hong S.G."/>
        </authorList>
    </citation>
    <scope>NUCLEOTIDE SEQUENCE [LARGE SCALE GENOMIC DNA]</scope>
    <source>
        <strain evidence="6 7">PAMC 26569</strain>
    </source>
</reference>
<keyword evidence="4" id="KW-0233">DNA recombination</keyword>
<feature type="domain" description="Tyr recombinase" evidence="5">
    <location>
        <begin position="292"/>
        <end position="485"/>
    </location>
</feature>
<dbReference type="Pfam" id="PF00589">
    <property type="entry name" value="Phage_integrase"/>
    <property type="match status" value="1"/>
</dbReference>
<evidence type="ECO:0000256" key="2">
    <source>
        <dbReference type="ARBA" id="ARBA00022908"/>
    </source>
</evidence>
<dbReference type="Gene3D" id="1.10.150.130">
    <property type="match status" value="1"/>
</dbReference>
<keyword evidence="2" id="KW-0229">DNA integration</keyword>
<dbReference type="CDD" id="cd01184">
    <property type="entry name" value="INT_C_like_1"/>
    <property type="match status" value="1"/>
</dbReference>
<evidence type="ECO:0000313" key="7">
    <source>
        <dbReference type="Proteomes" id="UP000500767"/>
    </source>
</evidence>
<accession>A0A6M8HRA0</accession>
<keyword evidence="3" id="KW-0238">DNA-binding</keyword>
<evidence type="ECO:0000313" key="6">
    <source>
        <dbReference type="EMBL" id="QKE90868.1"/>
    </source>
</evidence>
<dbReference type="RefSeq" id="WP_171836589.1">
    <property type="nucleotide sequence ID" value="NZ_CP053708.1"/>
</dbReference>
<dbReference type="PANTHER" id="PTHR30349:SF41">
    <property type="entry name" value="INTEGRASE_RECOMBINASE PROTEIN MJ0367-RELATED"/>
    <property type="match status" value="1"/>
</dbReference>
<dbReference type="AlphaFoldDB" id="A0A6M8HRA0"/>
<organism evidence="6 7">
    <name type="scientific">Lichenicola cladoniae</name>
    <dbReference type="NCBI Taxonomy" id="1484109"/>
    <lineage>
        <taxon>Bacteria</taxon>
        <taxon>Pseudomonadati</taxon>
        <taxon>Pseudomonadota</taxon>
        <taxon>Alphaproteobacteria</taxon>
        <taxon>Acetobacterales</taxon>
        <taxon>Acetobacteraceae</taxon>
        <taxon>Lichenicola</taxon>
    </lineage>
</organism>
<dbReference type="PROSITE" id="PS51898">
    <property type="entry name" value="TYR_RECOMBINASE"/>
    <property type="match status" value="1"/>
</dbReference>
<dbReference type="InterPro" id="IPR002104">
    <property type="entry name" value="Integrase_catalytic"/>
</dbReference>
<dbReference type="Proteomes" id="UP000500767">
    <property type="component" value="Chromosome"/>
</dbReference>
<comment type="similarity">
    <text evidence="1">Belongs to the 'phage' integrase family.</text>
</comment>
<evidence type="ECO:0000256" key="1">
    <source>
        <dbReference type="ARBA" id="ARBA00008857"/>
    </source>
</evidence>
<dbReference type="GO" id="GO:0015074">
    <property type="term" value="P:DNA integration"/>
    <property type="evidence" value="ECO:0007669"/>
    <property type="project" value="UniProtKB-KW"/>
</dbReference>